<gene>
    <name evidence="2" type="ORF">KIH39_08400</name>
</gene>
<evidence type="ECO:0000313" key="3">
    <source>
        <dbReference type="Proteomes" id="UP000676194"/>
    </source>
</evidence>
<feature type="compositionally biased region" description="Basic and acidic residues" evidence="1">
    <location>
        <begin position="206"/>
        <end position="410"/>
    </location>
</feature>
<proteinExistence type="predicted"/>
<reference evidence="2" key="1">
    <citation type="submission" date="2021-05" db="EMBL/GenBank/DDBJ databases">
        <title>Complete genome sequence of the cellulolytic planctomycete Telmatocola sphagniphila SP2T and characterization of the first cellulase from planctomycetes.</title>
        <authorList>
            <person name="Rakitin A.L."/>
            <person name="Beletsky A.V."/>
            <person name="Naumoff D.G."/>
            <person name="Kulichevskaya I.S."/>
            <person name="Mardanov A.V."/>
            <person name="Ravin N.V."/>
            <person name="Dedysh S.N."/>
        </authorList>
    </citation>
    <scope>NUCLEOTIDE SEQUENCE</scope>
    <source>
        <strain evidence="2">SP2T</strain>
    </source>
</reference>
<sequence>MSARTKLKSVDYTSLMFKITREHLTNNNLVEVTRMARIHNKTVGDNWEVYTESFLNEVEDKTRLTWDRQFYEEVNNNIRYLDLDISDQTGERFAVVEVKSGSIEDPTQIQDHIQLAIDSTSQIYVLVTPDGTCSNFANDQAVMQELQSTDVRQLIENGTVVFDNPSGQVTVVVESPENLPALFEGLCDGKTAEEVTRDIREREKLCEATEKTEGEAAEKAEREAAEKTEREAAEKTEREAAEKTEREAAEKTEREAAEKAEREAAEKAEREAAEKAEREAAEKAEREAAEKAEREAAEKTEREAAEKTEREAAEKTEREAAEKAEREAAEKAEREAAEKAEREAAEKAEREAAEKAEREAAEKTEREAAEKAEREAAEKAEREAAEKAEHEAAEKAERDQTASEEGRDLGVDFNLEEPAKESIGSEMHEGGITETGFGSDFHGWFGHEGDHW</sequence>
<dbReference type="Proteomes" id="UP000676194">
    <property type="component" value="Chromosome"/>
</dbReference>
<dbReference type="KEGG" id="tsph:KIH39_08400"/>
<keyword evidence="3" id="KW-1185">Reference proteome</keyword>
<evidence type="ECO:0000256" key="1">
    <source>
        <dbReference type="SAM" id="MobiDB-lite"/>
    </source>
</evidence>
<dbReference type="EMBL" id="CP074694">
    <property type="protein sequence ID" value="QVL33912.1"/>
    <property type="molecule type" value="Genomic_DNA"/>
</dbReference>
<protein>
    <submittedName>
        <fullName evidence="2">Uncharacterized protein</fullName>
    </submittedName>
</protein>
<evidence type="ECO:0000313" key="2">
    <source>
        <dbReference type="EMBL" id="QVL33912.1"/>
    </source>
</evidence>
<organism evidence="2 3">
    <name type="scientific">Telmatocola sphagniphila</name>
    <dbReference type="NCBI Taxonomy" id="1123043"/>
    <lineage>
        <taxon>Bacteria</taxon>
        <taxon>Pseudomonadati</taxon>
        <taxon>Planctomycetota</taxon>
        <taxon>Planctomycetia</taxon>
        <taxon>Gemmatales</taxon>
        <taxon>Gemmataceae</taxon>
    </lineage>
</organism>
<accession>A0A8E6B8N4</accession>
<dbReference type="AlphaFoldDB" id="A0A8E6B8N4"/>
<feature type="region of interest" description="Disordered" evidence="1">
    <location>
        <begin position="206"/>
        <end position="452"/>
    </location>
</feature>
<dbReference type="RefSeq" id="WP_213498888.1">
    <property type="nucleotide sequence ID" value="NZ_CP074694.1"/>
</dbReference>
<name>A0A8E6B8N4_9BACT</name>